<protein>
    <submittedName>
        <fullName evidence="1">Uncharacterized protein</fullName>
    </submittedName>
</protein>
<name>A0A0F9KMY0_9ZZZZ</name>
<reference evidence="1" key="1">
    <citation type="journal article" date="2015" name="Nature">
        <title>Complex archaea that bridge the gap between prokaryotes and eukaryotes.</title>
        <authorList>
            <person name="Spang A."/>
            <person name="Saw J.H."/>
            <person name="Jorgensen S.L."/>
            <person name="Zaremba-Niedzwiedzka K."/>
            <person name="Martijn J."/>
            <person name="Lind A.E."/>
            <person name="van Eijk R."/>
            <person name="Schleper C."/>
            <person name="Guy L."/>
            <person name="Ettema T.J."/>
        </authorList>
    </citation>
    <scope>NUCLEOTIDE SEQUENCE</scope>
</reference>
<dbReference type="EMBL" id="LAZR01014623">
    <property type="protein sequence ID" value="KKM16675.1"/>
    <property type="molecule type" value="Genomic_DNA"/>
</dbReference>
<accession>A0A0F9KMY0</accession>
<dbReference type="AlphaFoldDB" id="A0A0F9KMY0"/>
<comment type="caution">
    <text evidence="1">The sequence shown here is derived from an EMBL/GenBank/DDBJ whole genome shotgun (WGS) entry which is preliminary data.</text>
</comment>
<proteinExistence type="predicted"/>
<organism evidence="1">
    <name type="scientific">marine sediment metagenome</name>
    <dbReference type="NCBI Taxonomy" id="412755"/>
    <lineage>
        <taxon>unclassified sequences</taxon>
        <taxon>metagenomes</taxon>
        <taxon>ecological metagenomes</taxon>
    </lineage>
</organism>
<evidence type="ECO:0000313" key="1">
    <source>
        <dbReference type="EMBL" id="KKM16675.1"/>
    </source>
</evidence>
<gene>
    <name evidence="1" type="ORF">LCGC14_1683450</name>
</gene>
<sequence length="241" mass="24896">MLPTDRIRNKAVLLHDARQGIADGEYMPFDQSADVCVVQVDGGDAFAAGILTLALNVDDGETVRVGNHIYTAKDVLSGAADEFLKGATASLSLDSLIAAINKAPAVVPALYDAATKENVWVSAAAGAGDTMDVTCRWAGTSGNVIPTTETLLGVGNQWGAATLAGGTDFVGTVDFLASLNDLEFEAIAAFPIDGGSKVTSATTPGAWRIDMAGVAIFKAPVSAWTSGSITVRILHRRKSQG</sequence>